<dbReference type="GO" id="GO:0000155">
    <property type="term" value="F:phosphorelay sensor kinase activity"/>
    <property type="evidence" value="ECO:0007669"/>
    <property type="project" value="InterPro"/>
</dbReference>
<evidence type="ECO:0000313" key="17">
    <source>
        <dbReference type="EMBL" id="QEC64920.1"/>
    </source>
</evidence>
<evidence type="ECO:0000256" key="12">
    <source>
        <dbReference type="ARBA" id="ARBA00023136"/>
    </source>
</evidence>
<dbReference type="Pfam" id="PF07495">
    <property type="entry name" value="Y_Y_Y"/>
    <property type="match status" value="1"/>
</dbReference>
<feature type="compositionally biased region" description="Basic and acidic residues" evidence="14">
    <location>
        <begin position="924"/>
        <end position="935"/>
    </location>
</feature>
<feature type="region of interest" description="Disordered" evidence="14">
    <location>
        <begin position="908"/>
        <end position="935"/>
    </location>
</feature>
<dbReference type="PRINTS" id="PR00344">
    <property type="entry name" value="BCTRLSENSOR"/>
</dbReference>
<evidence type="ECO:0000256" key="8">
    <source>
        <dbReference type="ARBA" id="ARBA00022777"/>
    </source>
</evidence>
<evidence type="ECO:0000256" key="13">
    <source>
        <dbReference type="PROSITE-ProRule" id="PRU00169"/>
    </source>
</evidence>
<dbReference type="InterPro" id="IPR036097">
    <property type="entry name" value="HisK_dim/P_sf"/>
</dbReference>
<feature type="domain" description="Response regulatory" evidence="16">
    <location>
        <begin position="1333"/>
        <end position="1448"/>
    </location>
</feature>
<protein>
    <recommendedName>
        <fullName evidence="3">histidine kinase</fullName>
        <ecNumber evidence="3">2.7.13.3</ecNumber>
    </recommendedName>
</protein>
<dbReference type="SMART" id="SM00387">
    <property type="entry name" value="HATPase_c"/>
    <property type="match status" value="1"/>
</dbReference>
<evidence type="ECO:0000256" key="5">
    <source>
        <dbReference type="ARBA" id="ARBA00022679"/>
    </source>
</evidence>
<accession>A0A5B8V0G0</accession>
<feature type="modified residue" description="4-aspartylphosphate" evidence="13">
    <location>
        <position position="1382"/>
    </location>
</feature>
<dbReference type="InterPro" id="IPR001789">
    <property type="entry name" value="Sig_transdc_resp-reg_receiver"/>
</dbReference>
<evidence type="ECO:0000259" key="16">
    <source>
        <dbReference type="PROSITE" id="PS50110"/>
    </source>
</evidence>
<proteinExistence type="predicted"/>
<dbReference type="InterPro" id="IPR015943">
    <property type="entry name" value="WD40/YVTN_repeat-like_dom_sf"/>
</dbReference>
<dbReference type="EC" id="2.7.13.3" evidence="3"/>
<dbReference type="SUPFAM" id="SSF47384">
    <property type="entry name" value="Homodimeric domain of signal transducing histidine kinase"/>
    <property type="match status" value="1"/>
</dbReference>
<reference evidence="17 18" key="1">
    <citation type="journal article" date="2017" name="Curr. Microbiol.">
        <title>Mucilaginibacter ginsenosidivorans sp. nov., Isolated from Soil of Ginseng Field.</title>
        <authorList>
            <person name="Kim M.M."/>
            <person name="Siddiqi M.Z."/>
            <person name="Im W.T."/>
        </authorList>
    </citation>
    <scope>NUCLEOTIDE SEQUENCE [LARGE SCALE GENOMIC DNA]</scope>
    <source>
        <strain evidence="17 18">Gsoil 3017</strain>
    </source>
</reference>
<comment type="subcellular location">
    <subcellularLocation>
        <location evidence="2">Membrane</location>
    </subcellularLocation>
</comment>
<evidence type="ECO:0000256" key="9">
    <source>
        <dbReference type="ARBA" id="ARBA00022840"/>
    </source>
</evidence>
<evidence type="ECO:0000256" key="14">
    <source>
        <dbReference type="SAM" id="MobiDB-lite"/>
    </source>
</evidence>
<evidence type="ECO:0000256" key="3">
    <source>
        <dbReference type="ARBA" id="ARBA00012438"/>
    </source>
</evidence>
<keyword evidence="10" id="KW-1133">Transmembrane helix</keyword>
<dbReference type="SUPFAM" id="SSF50998">
    <property type="entry name" value="Quinoprotein alcohol dehydrogenase-like"/>
    <property type="match status" value="1"/>
</dbReference>
<dbReference type="Gene3D" id="3.40.50.2300">
    <property type="match status" value="2"/>
</dbReference>
<keyword evidence="6" id="KW-0812">Transmembrane</keyword>
<dbReference type="Proteomes" id="UP000321479">
    <property type="component" value="Chromosome"/>
</dbReference>
<feature type="compositionally biased region" description="Low complexity" evidence="14">
    <location>
        <begin position="908"/>
        <end position="919"/>
    </location>
</feature>
<dbReference type="SUPFAM" id="SSF63829">
    <property type="entry name" value="Calcium-dependent phosphotriesterase"/>
    <property type="match status" value="2"/>
</dbReference>
<keyword evidence="11" id="KW-0902">Two-component regulatory system</keyword>
<sequence>MVKAVNVIRTAVLRELRCWLVLLFFAAPVFSFAQTQQLHFSHLGTANGLSELNPNSILQDSRGFIWIGTADGLNRYDGYKFRVFRNDVKDTTSIANNYVQDIAEDRQGNLWIATVGGGLNKYDRKANRFHRFLHDPKSLNSISSNFTSKVIIDDYGKIWVSTQHDGVDVYDPFNGIFKHYRNNPNDPNSLSDNEIMTIARDSHNNVWIGTVNDGLCLYDRQKGSFVSFKHNSADKNSLSGNKVTAIYEDSDGHVWIGTQETGLNLYDAKTQTFRHFMHDAKNSNSLINNSIQSIAEDDNHNLWIGTENGGLSIYTYAWEQFFSYKHDDVDNTSLTGNSVDIITKDRHGNMWIGVYGGGLNLYKKNTGNFIHYKHNSLPNSLSNDFVLSLFEDDDYNIWIGTDGGGMDLFNLKKNSFTTFRHQDGNKNSIAGDNVLDIEQDDQKNLWIGTWGNGVSVMDPKTRTFRSFRHDPADPKSLSGDNVYAILQTPDKRIWLGTFGDGLNLYNPASNSFTHFKNDPANPKSLGSDRINAMLCDSKGNFWLATDDAGLCLFDTKTYTCTSFKHDDNRNSISNNTVFDIYEDHSGRIWVCTLGGLDVFDLKTKHFTIYKTKDGLPNDYVQSILEDDKGHIWVSTNNGLSMFDPATRKFRNFTTEDGLQADEFKQHSSLKSRTGAFYFGGVNGFNSFFPDQIVDNPYNPPLVLTRFQIFNKDVDVARDDNDKSPLKEDISETKSITLSHDQSVLSFEYASLDYLSPDKKKYAYILEPFDKGWNYVEDKNTAVYTNVPAGEYVFKVKSQNSAGKWSPNVLTLKVTVVPPFWLTWWFETLTGLFILSSIYGIYRYRVHSIIKQKARLEQQVKERTAVVMRQAEELQEQSDNLQALNEELQSQSEELQAVNEELLSQSEELQSLNEELQSQSEELEDQKNQEYKARQEADKANEAKSIFLATMSHEIRTPMNGVIGMASLLAETKLNEEQREYTETIINCGDSLMNVINDILDFSKIESGKMDIEEEDFDLRQSIEEIMDMFSQKAAEQHLDLIYQVDFNLPRFVIGDSLRLKQVIINLINNAIKFTSKGEVFIKASLSQAVSNDEIEIAFSVKDTGIGIPEEKLSTLFKPFSQVDSSTTRKYGGTGLGLIISERLVKLMGGNVWVESKLGEGSVFNFTIRAKTSNKSVAENILMPGFDNIQDKKVLIVDDNKTNLVILKAQLEHWKLIPITCSSAKECLEVLASDKSVQLVISDMQMPEMDGAGLARAIKASARPVPVIILSSINDESRKKYPGLFSAVLTKPVKQNQLLKSICTELGERRETVAQDVQQNNVLDASFGKQYAMDILIAEDNPVNQKLIERILLKLGYTALVTNNGLEAVNELKRKRYDIILMDIQMPEMDGYEATRTIRKLELEQPYIIAMTANALSEDRDICLSHGMDNYISKPMKLDTLVALLKEAHRIKRGPVSV</sequence>
<dbReference type="Pfam" id="PF02518">
    <property type="entry name" value="HATPase_c"/>
    <property type="match status" value="1"/>
</dbReference>
<dbReference type="InterPro" id="IPR013783">
    <property type="entry name" value="Ig-like_fold"/>
</dbReference>
<gene>
    <name evidence="17" type="ORF">FRZ54_20895</name>
</gene>
<dbReference type="KEGG" id="mgin:FRZ54_20895"/>
<dbReference type="InterPro" id="IPR036890">
    <property type="entry name" value="HATPase_C_sf"/>
</dbReference>
<dbReference type="Gene3D" id="2.60.40.10">
    <property type="entry name" value="Immunoglobulins"/>
    <property type="match status" value="1"/>
</dbReference>
<dbReference type="FunFam" id="1.10.287.130:FF:000004">
    <property type="entry name" value="Ethylene receptor 1"/>
    <property type="match status" value="1"/>
</dbReference>
<dbReference type="InterPro" id="IPR004358">
    <property type="entry name" value="Sig_transdc_His_kin-like_C"/>
</dbReference>
<evidence type="ECO:0000256" key="7">
    <source>
        <dbReference type="ARBA" id="ARBA00022741"/>
    </source>
</evidence>
<dbReference type="Pfam" id="PF00512">
    <property type="entry name" value="HisKA"/>
    <property type="match status" value="1"/>
</dbReference>
<dbReference type="InterPro" id="IPR011123">
    <property type="entry name" value="Y_Y_Y"/>
</dbReference>
<feature type="modified residue" description="4-aspartylphosphate" evidence="13">
    <location>
        <position position="1242"/>
    </location>
</feature>
<dbReference type="PROSITE" id="PS50109">
    <property type="entry name" value="HIS_KIN"/>
    <property type="match status" value="1"/>
</dbReference>
<evidence type="ECO:0000256" key="1">
    <source>
        <dbReference type="ARBA" id="ARBA00000085"/>
    </source>
</evidence>
<keyword evidence="5" id="KW-0808">Transferase</keyword>
<name>A0A5B8V0G0_9SPHI</name>
<keyword evidence="8" id="KW-0418">Kinase</keyword>
<evidence type="ECO:0000256" key="4">
    <source>
        <dbReference type="ARBA" id="ARBA00022553"/>
    </source>
</evidence>
<comment type="catalytic activity">
    <reaction evidence="1">
        <text>ATP + protein L-histidine = ADP + protein N-phospho-L-histidine.</text>
        <dbReference type="EC" id="2.7.13.3"/>
    </reaction>
</comment>
<dbReference type="SUPFAM" id="SSF52172">
    <property type="entry name" value="CheY-like"/>
    <property type="match status" value="2"/>
</dbReference>
<dbReference type="Gene3D" id="1.10.287.130">
    <property type="match status" value="1"/>
</dbReference>
<dbReference type="GO" id="GO:0005524">
    <property type="term" value="F:ATP binding"/>
    <property type="evidence" value="ECO:0007669"/>
    <property type="project" value="UniProtKB-KW"/>
</dbReference>
<keyword evidence="12" id="KW-0472">Membrane</keyword>
<dbReference type="CDD" id="cd16922">
    <property type="entry name" value="HATPase_EvgS-ArcB-TorS-like"/>
    <property type="match status" value="1"/>
</dbReference>
<dbReference type="FunFam" id="3.30.565.10:FF:000010">
    <property type="entry name" value="Sensor histidine kinase RcsC"/>
    <property type="match status" value="1"/>
</dbReference>
<keyword evidence="4 13" id="KW-0597">Phosphoprotein</keyword>
<dbReference type="OrthoDB" id="9809670at2"/>
<dbReference type="InterPro" id="IPR003594">
    <property type="entry name" value="HATPase_dom"/>
</dbReference>
<dbReference type="FunFam" id="2.60.40.10:FF:000791">
    <property type="entry name" value="Two-component system sensor histidine kinase/response regulator"/>
    <property type="match status" value="1"/>
</dbReference>
<dbReference type="PANTHER" id="PTHR45339">
    <property type="entry name" value="HYBRID SIGNAL TRANSDUCTION HISTIDINE KINASE J"/>
    <property type="match status" value="1"/>
</dbReference>
<dbReference type="PROSITE" id="PS50110">
    <property type="entry name" value="RESPONSE_REGULATORY"/>
    <property type="match status" value="2"/>
</dbReference>
<keyword evidence="7" id="KW-0547">Nucleotide-binding</keyword>
<organism evidence="17 18">
    <name type="scientific">Mucilaginibacter ginsenosidivorans</name>
    <dbReference type="NCBI Taxonomy" id="398053"/>
    <lineage>
        <taxon>Bacteria</taxon>
        <taxon>Pseudomonadati</taxon>
        <taxon>Bacteroidota</taxon>
        <taxon>Sphingobacteriia</taxon>
        <taxon>Sphingobacteriales</taxon>
        <taxon>Sphingobacteriaceae</taxon>
        <taxon>Mucilaginibacter</taxon>
    </lineage>
</organism>
<dbReference type="PANTHER" id="PTHR45339:SF1">
    <property type="entry name" value="HYBRID SIGNAL TRANSDUCTION HISTIDINE KINASE J"/>
    <property type="match status" value="1"/>
</dbReference>
<dbReference type="SMART" id="SM00388">
    <property type="entry name" value="HisKA"/>
    <property type="match status" value="1"/>
</dbReference>
<dbReference type="CDD" id="cd00156">
    <property type="entry name" value="REC"/>
    <property type="match status" value="1"/>
</dbReference>
<keyword evidence="18" id="KW-1185">Reference proteome</keyword>
<dbReference type="Gene3D" id="3.30.565.10">
    <property type="entry name" value="Histidine kinase-like ATPase, C-terminal domain"/>
    <property type="match status" value="1"/>
</dbReference>
<dbReference type="Gene3D" id="2.130.10.10">
    <property type="entry name" value="YVTN repeat-like/Quinoprotein amine dehydrogenase"/>
    <property type="match status" value="2"/>
</dbReference>
<dbReference type="Pfam" id="PF07494">
    <property type="entry name" value="Reg_prop"/>
    <property type="match status" value="11"/>
</dbReference>
<dbReference type="InterPro" id="IPR011006">
    <property type="entry name" value="CheY-like_superfamily"/>
</dbReference>
<dbReference type="CDD" id="cd17546">
    <property type="entry name" value="REC_hyHK_CKI1_RcsC-like"/>
    <property type="match status" value="1"/>
</dbReference>
<dbReference type="InterPro" id="IPR005467">
    <property type="entry name" value="His_kinase_dom"/>
</dbReference>
<evidence type="ECO:0000256" key="10">
    <source>
        <dbReference type="ARBA" id="ARBA00022989"/>
    </source>
</evidence>
<keyword evidence="9" id="KW-0067">ATP-binding</keyword>
<dbReference type="EMBL" id="CP042436">
    <property type="protein sequence ID" value="QEC64920.1"/>
    <property type="molecule type" value="Genomic_DNA"/>
</dbReference>
<evidence type="ECO:0000256" key="2">
    <source>
        <dbReference type="ARBA" id="ARBA00004370"/>
    </source>
</evidence>
<dbReference type="InterPro" id="IPR011047">
    <property type="entry name" value="Quinoprotein_ADH-like_sf"/>
</dbReference>
<evidence type="ECO:0000259" key="15">
    <source>
        <dbReference type="PROSITE" id="PS50109"/>
    </source>
</evidence>
<dbReference type="CDD" id="cd00082">
    <property type="entry name" value="HisKA"/>
    <property type="match status" value="1"/>
</dbReference>
<dbReference type="InterPro" id="IPR011110">
    <property type="entry name" value="Reg_prop"/>
</dbReference>
<dbReference type="SUPFAM" id="SSF55874">
    <property type="entry name" value="ATPase domain of HSP90 chaperone/DNA topoisomerase II/histidine kinase"/>
    <property type="match status" value="1"/>
</dbReference>
<evidence type="ECO:0000256" key="6">
    <source>
        <dbReference type="ARBA" id="ARBA00022692"/>
    </source>
</evidence>
<dbReference type="Pfam" id="PF00072">
    <property type="entry name" value="Response_reg"/>
    <property type="match status" value="2"/>
</dbReference>
<evidence type="ECO:0000256" key="11">
    <source>
        <dbReference type="ARBA" id="ARBA00023012"/>
    </source>
</evidence>
<dbReference type="InterPro" id="IPR003661">
    <property type="entry name" value="HisK_dim/P_dom"/>
</dbReference>
<feature type="domain" description="Response regulatory" evidence="16">
    <location>
        <begin position="1192"/>
        <end position="1305"/>
    </location>
</feature>
<dbReference type="GO" id="GO:0016020">
    <property type="term" value="C:membrane"/>
    <property type="evidence" value="ECO:0007669"/>
    <property type="project" value="UniProtKB-SubCell"/>
</dbReference>
<evidence type="ECO:0000313" key="18">
    <source>
        <dbReference type="Proteomes" id="UP000321479"/>
    </source>
</evidence>
<dbReference type="SMART" id="SM00448">
    <property type="entry name" value="REC"/>
    <property type="match status" value="2"/>
</dbReference>
<feature type="domain" description="Histidine kinase" evidence="15">
    <location>
        <begin position="949"/>
        <end position="1171"/>
    </location>
</feature>